<comment type="catalytic activity">
    <reaction evidence="5 6">
        <text>NAD(+) + ATP = ADP + NADP(+) + H(+)</text>
        <dbReference type="Rhea" id="RHEA:18629"/>
        <dbReference type="ChEBI" id="CHEBI:15378"/>
        <dbReference type="ChEBI" id="CHEBI:30616"/>
        <dbReference type="ChEBI" id="CHEBI:57540"/>
        <dbReference type="ChEBI" id="CHEBI:58349"/>
        <dbReference type="ChEBI" id="CHEBI:456216"/>
        <dbReference type="EC" id="2.7.1.23"/>
    </reaction>
</comment>
<dbReference type="EMBL" id="JASGBQ010000002">
    <property type="protein sequence ID" value="MDI9241347.1"/>
    <property type="molecule type" value="Genomic_DNA"/>
</dbReference>
<dbReference type="InterPro" id="IPR017437">
    <property type="entry name" value="ATP-NAD_kinase_PpnK-typ_C"/>
</dbReference>
<dbReference type="SUPFAM" id="SSF111331">
    <property type="entry name" value="NAD kinase/diacylglycerol kinase-like"/>
    <property type="match status" value="1"/>
</dbReference>
<comment type="similarity">
    <text evidence="6">Belongs to the NAD kinase family.</text>
</comment>
<keyword evidence="6" id="KW-0963">Cytoplasm</keyword>
<dbReference type="GO" id="GO:0051287">
    <property type="term" value="F:NAD binding"/>
    <property type="evidence" value="ECO:0007669"/>
    <property type="project" value="UniProtKB-ARBA"/>
</dbReference>
<dbReference type="RefSeq" id="WP_283229856.1">
    <property type="nucleotide sequence ID" value="NZ_JASGBQ010000002.1"/>
</dbReference>
<dbReference type="Gene3D" id="2.60.200.30">
    <property type="entry name" value="Probable inorganic polyphosphate/atp-NAD kinase, domain 2"/>
    <property type="match status" value="1"/>
</dbReference>
<comment type="function">
    <text evidence="6">Involved in the regulation of the intracellular balance of NAD and NADP, and is a key enzyme in the biosynthesis of NADP. Catalyzes specifically the phosphorylation on 2'-hydroxyl of the adenosine moiety of NAD to yield NADP.</text>
</comment>
<dbReference type="PANTHER" id="PTHR20275:SF0">
    <property type="entry name" value="NAD KINASE"/>
    <property type="match status" value="1"/>
</dbReference>
<reference evidence="7 8" key="1">
    <citation type="submission" date="2023-05" db="EMBL/GenBank/DDBJ databases">
        <title>[ruminococcus] sp. nov., isolated from a pig farm feces dump.</title>
        <authorList>
            <person name="Chang Y.-H."/>
        </authorList>
    </citation>
    <scope>NUCLEOTIDE SEQUENCE [LARGE SCALE GENOMIC DNA]</scope>
    <source>
        <strain evidence="7 8">YH-rum2234</strain>
    </source>
</reference>
<evidence type="ECO:0000256" key="1">
    <source>
        <dbReference type="ARBA" id="ARBA00022679"/>
    </source>
</evidence>
<comment type="subcellular location">
    <subcellularLocation>
        <location evidence="6">Cytoplasm</location>
    </subcellularLocation>
</comment>
<keyword evidence="3 6" id="KW-0521">NADP</keyword>
<evidence type="ECO:0000256" key="6">
    <source>
        <dbReference type="HAMAP-Rule" id="MF_00361"/>
    </source>
</evidence>
<evidence type="ECO:0000256" key="3">
    <source>
        <dbReference type="ARBA" id="ARBA00022857"/>
    </source>
</evidence>
<dbReference type="InterPro" id="IPR017438">
    <property type="entry name" value="ATP-NAD_kinase_N"/>
</dbReference>
<dbReference type="HAMAP" id="MF_00361">
    <property type="entry name" value="NAD_kinase"/>
    <property type="match status" value="1"/>
</dbReference>
<feature type="binding site" evidence="6">
    <location>
        <position position="159"/>
    </location>
    <ligand>
        <name>NAD(+)</name>
        <dbReference type="ChEBI" id="CHEBI:57540"/>
    </ligand>
</feature>
<feature type="binding site" evidence="6">
    <location>
        <position position="140"/>
    </location>
    <ligand>
        <name>NAD(+)</name>
        <dbReference type="ChEBI" id="CHEBI:57540"/>
    </ligand>
</feature>
<dbReference type="GO" id="GO:0006741">
    <property type="term" value="P:NADP+ biosynthetic process"/>
    <property type="evidence" value="ECO:0007669"/>
    <property type="project" value="UniProtKB-UniRule"/>
</dbReference>
<comment type="caution">
    <text evidence="6">Lacks conserved residue(s) required for the propagation of feature annotation.</text>
</comment>
<proteinExistence type="inferred from homology"/>
<feature type="binding site" evidence="6">
    <location>
        <begin position="170"/>
        <end position="175"/>
    </location>
    <ligand>
        <name>NAD(+)</name>
        <dbReference type="ChEBI" id="CHEBI:57540"/>
    </ligand>
</feature>
<sequence length="274" mass="29829">MNRFYIITNRDKDPDLQVTGKIRDFLESRGKSCMLSVEGLMPDNTDCALVLGGDGTLLQAARTMRGNEVPLLGVNLGTLGYLAELDVHMALEGLSELLERGPAGIEERMMLAGTVYHEGKPVCEDLALNDIVVGRKSGFKIVRFHVYVDGEFLSAYAADGMIVATPTGSTAYNLSAGGPIVEPTASLLVMTPVAPHGMLNRSIVFSDRSRIKIELQSPSGRPETEALVGFDSDSQFPLCPGDYIEIRKAELTTKILKLSHIGFLETLRHKMSDE</sequence>
<protein>
    <recommendedName>
        <fullName evidence="6">NAD kinase</fullName>
        <ecNumber evidence="6">2.7.1.23</ecNumber>
    </recommendedName>
    <alternativeName>
        <fullName evidence="6">ATP-dependent NAD kinase</fullName>
    </alternativeName>
</protein>
<evidence type="ECO:0000313" key="7">
    <source>
        <dbReference type="EMBL" id="MDI9241347.1"/>
    </source>
</evidence>
<dbReference type="Gene3D" id="3.40.50.10330">
    <property type="entry name" value="Probable inorganic polyphosphate/atp-NAD kinase, domain 1"/>
    <property type="match status" value="1"/>
</dbReference>
<dbReference type="Pfam" id="PF01513">
    <property type="entry name" value="NAD_kinase"/>
    <property type="match status" value="1"/>
</dbReference>
<feature type="binding site" evidence="6">
    <location>
        <begin position="54"/>
        <end position="55"/>
    </location>
    <ligand>
        <name>NAD(+)</name>
        <dbReference type="ChEBI" id="CHEBI:57540"/>
    </ligand>
</feature>
<evidence type="ECO:0000313" key="8">
    <source>
        <dbReference type="Proteomes" id="UP001300383"/>
    </source>
</evidence>
<dbReference type="GO" id="GO:0005524">
    <property type="term" value="F:ATP binding"/>
    <property type="evidence" value="ECO:0007669"/>
    <property type="project" value="UniProtKB-KW"/>
</dbReference>
<dbReference type="GO" id="GO:0005737">
    <property type="term" value="C:cytoplasm"/>
    <property type="evidence" value="ECO:0007669"/>
    <property type="project" value="UniProtKB-SubCell"/>
</dbReference>
<keyword evidence="1 6" id="KW-0808">Transferase</keyword>
<dbReference type="Pfam" id="PF20143">
    <property type="entry name" value="NAD_kinase_C"/>
    <property type="match status" value="1"/>
</dbReference>
<dbReference type="InterPro" id="IPR016064">
    <property type="entry name" value="NAD/diacylglycerol_kinase_sf"/>
</dbReference>
<comment type="cofactor">
    <cofactor evidence="6">
        <name>a divalent metal cation</name>
        <dbReference type="ChEBI" id="CHEBI:60240"/>
    </cofactor>
</comment>
<dbReference type="GO" id="GO:0003951">
    <property type="term" value="F:NAD+ kinase activity"/>
    <property type="evidence" value="ECO:0007669"/>
    <property type="project" value="UniProtKB-UniRule"/>
</dbReference>
<keyword evidence="6" id="KW-0067">ATP-binding</keyword>
<name>A0AAP4EX30_9FIRM</name>
<comment type="caution">
    <text evidence="7">The sequence shown here is derived from an EMBL/GenBank/DDBJ whole genome shotgun (WGS) entry which is preliminary data.</text>
</comment>
<feature type="binding site" evidence="6">
    <location>
        <position position="194"/>
    </location>
    <ligand>
        <name>NAD(+)</name>
        <dbReference type="ChEBI" id="CHEBI:57540"/>
    </ligand>
</feature>
<accession>A0AAP4EX30</accession>
<organism evidence="7 8">
    <name type="scientific">Fusibacillus kribbianus</name>
    <dbReference type="NCBI Taxonomy" id="3044208"/>
    <lineage>
        <taxon>Bacteria</taxon>
        <taxon>Bacillati</taxon>
        <taxon>Bacillota</taxon>
        <taxon>Clostridia</taxon>
        <taxon>Lachnospirales</taxon>
        <taxon>Lachnospiraceae</taxon>
        <taxon>Fusibacillus</taxon>
    </lineage>
</organism>
<dbReference type="GO" id="GO:0046872">
    <property type="term" value="F:metal ion binding"/>
    <property type="evidence" value="ECO:0007669"/>
    <property type="project" value="UniProtKB-UniRule"/>
</dbReference>
<evidence type="ECO:0000256" key="5">
    <source>
        <dbReference type="ARBA" id="ARBA00047925"/>
    </source>
</evidence>
<dbReference type="PANTHER" id="PTHR20275">
    <property type="entry name" value="NAD KINASE"/>
    <property type="match status" value="1"/>
</dbReference>
<gene>
    <name evidence="6" type="primary">nadK</name>
    <name evidence="7" type="ORF">QJ036_02490</name>
</gene>
<keyword evidence="8" id="KW-1185">Reference proteome</keyword>
<keyword evidence="2 6" id="KW-0418">Kinase</keyword>
<dbReference type="Proteomes" id="UP001300383">
    <property type="component" value="Unassembled WGS sequence"/>
</dbReference>
<dbReference type="InterPro" id="IPR002504">
    <property type="entry name" value="NADK"/>
</dbReference>
<evidence type="ECO:0000256" key="2">
    <source>
        <dbReference type="ARBA" id="ARBA00022777"/>
    </source>
</evidence>
<dbReference type="AlphaFoldDB" id="A0AAP4EX30"/>
<evidence type="ECO:0000256" key="4">
    <source>
        <dbReference type="ARBA" id="ARBA00023027"/>
    </source>
</evidence>
<keyword evidence="6" id="KW-0547">Nucleotide-binding</keyword>
<feature type="binding site" evidence="6">
    <location>
        <begin position="129"/>
        <end position="130"/>
    </location>
    <ligand>
        <name>NAD(+)</name>
        <dbReference type="ChEBI" id="CHEBI:57540"/>
    </ligand>
</feature>
<feature type="active site" description="Proton acceptor" evidence="6">
    <location>
        <position position="54"/>
    </location>
</feature>
<dbReference type="GO" id="GO:0019674">
    <property type="term" value="P:NAD+ metabolic process"/>
    <property type="evidence" value="ECO:0007669"/>
    <property type="project" value="InterPro"/>
</dbReference>
<dbReference type="EC" id="2.7.1.23" evidence="6"/>
<keyword evidence="4 6" id="KW-0520">NAD</keyword>